<organism evidence="3 4">
    <name type="scientific">Bacteroides finegoldii</name>
    <dbReference type="NCBI Taxonomy" id="338188"/>
    <lineage>
        <taxon>Bacteria</taxon>
        <taxon>Pseudomonadati</taxon>
        <taxon>Bacteroidota</taxon>
        <taxon>Bacteroidia</taxon>
        <taxon>Bacteroidales</taxon>
        <taxon>Bacteroidaceae</taxon>
        <taxon>Bacteroides</taxon>
    </lineage>
</organism>
<feature type="domain" description="DUF4842" evidence="2">
    <location>
        <begin position="193"/>
        <end position="393"/>
    </location>
</feature>
<dbReference type="AlphaFoldDB" id="A0AB34BGR0"/>
<comment type="caution">
    <text evidence="3">The sequence shown here is derived from an EMBL/GenBank/DDBJ whole genome shotgun (WGS) entry which is preliminary data.</text>
</comment>
<protein>
    <submittedName>
        <fullName evidence="3">LruC domain-containing protein</fullName>
    </submittedName>
</protein>
<evidence type="ECO:0000259" key="1">
    <source>
        <dbReference type="Pfam" id="PF13448"/>
    </source>
</evidence>
<keyword evidence="4" id="KW-1185">Reference proteome</keyword>
<proteinExistence type="predicted"/>
<sequence>IKQIIAFPNTSPIYKTLGAGALVCGEEIKLKYWNEDTQEYEDKFPAGVTIGWCLQGMGFKSKLTSETDKDKVGDIIKGMGARYSTRNLNTNNTQRTVSLRDSKSGQIVAVGFEDNIDFDYADAIFYIHTSEKNAIDPTLPPLPEDPEAIPEQYKISYSGTLAFEDLWPKLGDYDMNDVMVKYTSTMTRNALDNRIYEIEDKFILQHCGGYLQNGFGYQLHKLSNSNVKSVKITGPDASGLSSSIYMEGKETEPGQSHPTILLYDDMTKFKNITDESKKEYTVTITLDGASEKEVVPPYNPFIFISSNEGRGKELHLINYPPTDKADLSLLGTGKDIYRPEEGMYYVSADLMPFAINMPVSNLPVPEEGKRIDQSYPKFSGWVSSNGKQNKDWYK</sequence>
<dbReference type="Proteomes" id="UP000440198">
    <property type="component" value="Unassembled WGS sequence"/>
</dbReference>
<accession>A0AB34BGR0</accession>
<gene>
    <name evidence="3" type="ORF">F2Z09_23270</name>
</gene>
<name>A0AB34BGR0_9BACE</name>
<feature type="non-terminal residue" evidence="3">
    <location>
        <position position="1"/>
    </location>
</feature>
<dbReference type="InterPro" id="IPR031025">
    <property type="entry name" value="LruC_dom"/>
</dbReference>
<evidence type="ECO:0000259" key="2">
    <source>
        <dbReference type="Pfam" id="PF16130"/>
    </source>
</evidence>
<evidence type="ECO:0000313" key="4">
    <source>
        <dbReference type="Proteomes" id="UP000440198"/>
    </source>
</evidence>
<dbReference type="RefSeq" id="WP_149934675.1">
    <property type="nucleotide sequence ID" value="NZ_VWAG01000158.1"/>
</dbReference>
<evidence type="ECO:0000313" key="3">
    <source>
        <dbReference type="EMBL" id="KAA5248650.1"/>
    </source>
</evidence>
<dbReference type="EMBL" id="VWAG01000158">
    <property type="protein sequence ID" value="KAA5248650.1"/>
    <property type="molecule type" value="Genomic_DNA"/>
</dbReference>
<dbReference type="Pfam" id="PF13448">
    <property type="entry name" value="DUF4114"/>
    <property type="match status" value="1"/>
</dbReference>
<reference evidence="3 4" key="1">
    <citation type="journal article" date="2019" name="Nat. Med.">
        <title>A library of human gut bacterial isolates paired with longitudinal multiomics data enables mechanistic microbiome research.</title>
        <authorList>
            <person name="Poyet M."/>
            <person name="Groussin M."/>
            <person name="Gibbons S.M."/>
            <person name="Avila-Pacheco J."/>
            <person name="Jiang X."/>
            <person name="Kearney S.M."/>
            <person name="Perrotta A.R."/>
            <person name="Berdy B."/>
            <person name="Zhao S."/>
            <person name="Lieberman T.D."/>
            <person name="Swanson P.K."/>
            <person name="Smith M."/>
            <person name="Roesemann S."/>
            <person name="Alexander J.E."/>
            <person name="Rich S.A."/>
            <person name="Livny J."/>
            <person name="Vlamakis H."/>
            <person name="Clish C."/>
            <person name="Bullock K."/>
            <person name="Deik A."/>
            <person name="Scott J."/>
            <person name="Pierce K.A."/>
            <person name="Xavier R.J."/>
            <person name="Alm E.J."/>
        </authorList>
    </citation>
    <scope>NUCLEOTIDE SEQUENCE [LARGE SCALE GENOMIC DNA]</scope>
    <source>
        <strain evidence="3 4">BIOML-A2</strain>
    </source>
</reference>
<dbReference type="InterPro" id="IPR032295">
    <property type="entry name" value="DUF4842"/>
</dbReference>
<dbReference type="NCBIfam" id="TIGR04456">
    <property type="entry name" value="LruC_dom"/>
    <property type="match status" value="1"/>
</dbReference>
<dbReference type="InterPro" id="IPR025193">
    <property type="entry name" value="DUF4114"/>
</dbReference>
<dbReference type="Pfam" id="PF16130">
    <property type="entry name" value="DUF4842"/>
    <property type="match status" value="1"/>
</dbReference>
<feature type="domain" description="DUF4114" evidence="1">
    <location>
        <begin position="44"/>
        <end position="128"/>
    </location>
</feature>